<dbReference type="InParanoid" id="K1VEX9"/>
<evidence type="ECO:0000313" key="1">
    <source>
        <dbReference type="EMBL" id="EKC99420.1"/>
    </source>
</evidence>
<dbReference type="Proteomes" id="UP000006757">
    <property type="component" value="Unassembled WGS sequence"/>
</dbReference>
<dbReference type="EMBL" id="AMBO01000372">
    <property type="protein sequence ID" value="EKC99420.1"/>
    <property type="molecule type" value="Genomic_DNA"/>
</dbReference>
<dbReference type="HOGENOM" id="CLU_991070_0_0_1"/>
<accession>K1VEX9</accession>
<keyword evidence="2" id="KW-1185">Reference proteome</keyword>
<comment type="caution">
    <text evidence="1">The sequence shown here is derived from an EMBL/GenBank/DDBJ whole genome shotgun (WGS) entry which is preliminary data.</text>
</comment>
<reference evidence="1 2" key="1">
    <citation type="journal article" date="2012" name="Eukaryot. Cell">
        <title>Genome sequence of the Trichosporon asahii environmental strain CBS 8904.</title>
        <authorList>
            <person name="Yang R.Y."/>
            <person name="Li H.T."/>
            <person name="Zhu H."/>
            <person name="Zhou G.P."/>
            <person name="Wang M."/>
            <person name="Wang L."/>
        </authorList>
    </citation>
    <scope>NUCLEOTIDE SEQUENCE [LARGE SCALE GENOMIC DNA]</scope>
    <source>
        <strain evidence="1 2">CBS 8904</strain>
    </source>
</reference>
<proteinExistence type="predicted"/>
<name>K1VEX9_TRIAC</name>
<dbReference type="AlphaFoldDB" id="K1VEX9"/>
<sequence>MGGDTVSEVQSCVGSGRTPATPRTDDSSVLNDAFEACTAAPSATGNFKREICFTDLRIETADVLDRFLQLVMKGRFLKWEDTFRECEALCRTVALMRKYDCGPGSLSFLTLCVKDKHRNALFAPFFLFMFAAAMDDVELSIQAFSLNQPSSQTNRYGRIREANYTTNKGIPGVKDDKEAVALLRLVPDGGESIWPYQLWQYIPADYLWAATTAWTKTWATITAIAIIDAGRIAEEARKAKRLNSGEKPAQPSYQRVSYTGNRLALAVAYKRAIRAVKELST</sequence>
<organism evidence="1 2">
    <name type="scientific">Trichosporon asahii var. asahii (strain CBS 8904)</name>
    <name type="common">Yeast</name>
    <dbReference type="NCBI Taxonomy" id="1220162"/>
    <lineage>
        <taxon>Eukaryota</taxon>
        <taxon>Fungi</taxon>
        <taxon>Dikarya</taxon>
        <taxon>Basidiomycota</taxon>
        <taxon>Agaricomycotina</taxon>
        <taxon>Tremellomycetes</taxon>
        <taxon>Trichosporonales</taxon>
        <taxon>Trichosporonaceae</taxon>
        <taxon>Trichosporon</taxon>
    </lineage>
</organism>
<protein>
    <submittedName>
        <fullName evidence="1">Uncharacterized protein</fullName>
    </submittedName>
</protein>
<evidence type="ECO:0000313" key="2">
    <source>
        <dbReference type="Proteomes" id="UP000006757"/>
    </source>
</evidence>
<gene>
    <name evidence="1" type="ORF">A1Q2_06357</name>
</gene>